<dbReference type="InterPro" id="IPR007214">
    <property type="entry name" value="YbaK/aa-tRNA-synth-assoc-dom"/>
</dbReference>
<reference evidence="3 4" key="1">
    <citation type="submission" date="2018-08" db="EMBL/GenBank/DDBJ databases">
        <title>Genomic Encyclopedia of Archaeal and Bacterial Type Strains, Phase II (KMG-II): from individual species to whole genera.</title>
        <authorList>
            <person name="Goeker M."/>
        </authorList>
    </citation>
    <scope>NUCLEOTIDE SEQUENCE [LARGE SCALE GENOMIC DNA]</scope>
    <source>
        <strain evidence="3 4">DSM 2261</strain>
    </source>
</reference>
<comment type="caution">
    <text evidence="3">The sequence shown here is derived from an EMBL/GenBank/DDBJ whole genome shotgun (WGS) entry which is preliminary data.</text>
</comment>
<accession>A0ABX9K3N0</accession>
<evidence type="ECO:0000259" key="2">
    <source>
        <dbReference type="Pfam" id="PF04073"/>
    </source>
</evidence>
<dbReference type="EMBL" id="QUMU01000004">
    <property type="protein sequence ID" value="REG32784.1"/>
    <property type="molecule type" value="Genomic_DNA"/>
</dbReference>
<name>A0ABX9K3N0_9BACT</name>
<dbReference type="CDD" id="cd04332">
    <property type="entry name" value="YbaK_like"/>
    <property type="match status" value="1"/>
</dbReference>
<keyword evidence="4" id="KW-1185">Reference proteome</keyword>
<evidence type="ECO:0000256" key="1">
    <source>
        <dbReference type="SAM" id="MobiDB-lite"/>
    </source>
</evidence>
<sequence>MSARLGGTRPASHGLKGWGGPPSRQKVPPMIPEPIQHYLQQQHVPFLRHWHPRAVTAQELAQALHVTGYRVAKSVIVEADGRLCICLIPATDTLDLDRVREVLGAREARLASEDAFADRFPECELGAEPPFGHLYELPVLMDEGLGVAEDLLLRAGSHEEALEVSVEDFIGLESPRMASITHEHAGRHTAHHDLHP</sequence>
<feature type="region of interest" description="Disordered" evidence="1">
    <location>
        <begin position="1"/>
        <end position="27"/>
    </location>
</feature>
<feature type="domain" description="YbaK/aminoacyl-tRNA synthetase-associated" evidence="2">
    <location>
        <begin position="51"/>
        <end position="170"/>
    </location>
</feature>
<dbReference type="Proteomes" id="UP000256345">
    <property type="component" value="Unassembled WGS sequence"/>
</dbReference>
<proteinExistence type="predicted"/>
<gene>
    <name evidence="3" type="ORF">ATI61_10471</name>
</gene>
<protein>
    <submittedName>
        <fullName evidence="3">Ala-tRNA(Pro) deacylase</fullName>
    </submittedName>
</protein>
<dbReference type="SUPFAM" id="SSF55826">
    <property type="entry name" value="YbaK/ProRS associated domain"/>
    <property type="match status" value="1"/>
</dbReference>
<evidence type="ECO:0000313" key="3">
    <source>
        <dbReference type="EMBL" id="REG32784.1"/>
    </source>
</evidence>
<dbReference type="Pfam" id="PF04073">
    <property type="entry name" value="tRNA_edit"/>
    <property type="match status" value="1"/>
</dbReference>
<organism evidence="3 4">
    <name type="scientific">Archangium gephyra</name>
    <dbReference type="NCBI Taxonomy" id="48"/>
    <lineage>
        <taxon>Bacteria</taxon>
        <taxon>Pseudomonadati</taxon>
        <taxon>Myxococcota</taxon>
        <taxon>Myxococcia</taxon>
        <taxon>Myxococcales</taxon>
        <taxon>Cystobacterineae</taxon>
        <taxon>Archangiaceae</taxon>
        <taxon>Archangium</taxon>
    </lineage>
</organism>
<dbReference type="InterPro" id="IPR036754">
    <property type="entry name" value="YbaK/aa-tRNA-synt-asso_dom_sf"/>
</dbReference>
<evidence type="ECO:0000313" key="4">
    <source>
        <dbReference type="Proteomes" id="UP000256345"/>
    </source>
</evidence>
<dbReference type="Gene3D" id="3.90.960.10">
    <property type="entry name" value="YbaK/aminoacyl-tRNA synthetase-associated domain"/>
    <property type="match status" value="1"/>
</dbReference>